<evidence type="ECO:0000259" key="3">
    <source>
        <dbReference type="Pfam" id="PF03732"/>
    </source>
</evidence>
<feature type="compositionally biased region" description="Basic and acidic residues" evidence="1">
    <location>
        <begin position="1062"/>
        <end position="1071"/>
    </location>
</feature>
<protein>
    <submittedName>
        <fullName evidence="4">Retrotransposon gag domain</fullName>
    </submittedName>
</protein>
<dbReference type="Pfam" id="PF03732">
    <property type="entry name" value="Retrotrans_gag"/>
    <property type="match status" value="1"/>
</dbReference>
<feature type="region of interest" description="Disordered" evidence="1">
    <location>
        <begin position="1018"/>
        <end position="1155"/>
    </location>
</feature>
<sequence>MADDQDDLNLPTNIGAGDAPRNHHQRKGIVPPAIQNNNFKIKSGLISMIQGNKFHGLPMDDPLDHLDEFDRLCNLTKINGVSENGFKLRLFPFSLGNKAHIWEKNLPHESITTWDDCKKAFLSKFFANARTARLRNEIFGFLQKAGESFLQNPKEYATAHAITICHDRELSTRPVPDFITGDSDVQDGEASTQVEISVVEFNHSAGSRHLIQSTSEEKAAIIERMVKRFKPTPLPSRALPWTFRKAWMERYKSVAEKQLDEIEAVMPLMEVLNLIPDPQKDVRNLILERIKMYHDSDDESDATPSRVADKRIVQESSRKPCGILKDLPVMINGLEVPTDFVVLDMEVEHKDPLIVGRPFLASVGAVIDVREGKISLNLGKHIKLQFDINKTAQGSIEDGRTSGNDRAISGEGYEHERVKELKRRSDKQDETIEKLAHTVEELRNYPPEEKEAYYEKMGIEYSAADLSREDAEYDDAAAHFFTKATTVFSSSASSTSLEFSSPLSFSQASLDLFTTIFITESLDSTNALDRFTSFSSVQAAPLSRFISPAHTSLDHNPTSPPLIHSHFTRFTASLSSLLTPILTKYSISNHQQLHRFTQFTRLHGKSTSAFQAHIRHSTAPHLPFTATRPRQDTPSHHLFNTRPRFCLFSGFIMSNYSGESSMDPDYNVDEAESWSARPREQHVYQSFRDEFERSATRHIETEYEPESWRKETKLLNIPDEVTVEEYIRFFEMNDFWGTRYPCYETLAQLGLLEDVQYLFGKCHLETLMSYPYPAYKEETIEFLSTLQVEMYEALTDFELNTMGLGFLTFSVDEQRESTDTVSNTDMEMIDYALTGILRRTKGTNVLRGDLKNAPPVMPLLIHLCGYRKWALTNGKKKVRGALCVGGVVTPILEACGVPLKEPGLAPRMMDLDHLRRCEFLEFDLAGDLHRYRFEHSSIRIANILLPCIDATRILEGKNIDFKPALQDLYFEGSPPTEEISHTEGATTEDVDETDDIDEAELDTSMAIKFLKDKISCSSSTTTIPQGHLPQDMPSRRYDAPEPSRRRPEPREQEIPHVPARHSSFEPRESGRKRTTTLTRSSSRSERLLQSRSLRDRGAGRSRRREVEYTQSGAGRHRADEVEYPPAGADTEQGGSSMAWEQSEAAIDEQLRSFFD</sequence>
<feature type="domain" description="Retrotransposon gag" evidence="3">
    <location>
        <begin position="89"/>
        <end position="149"/>
    </location>
</feature>
<reference evidence="4 5" key="1">
    <citation type="submission" date="2020-12" db="EMBL/GenBank/DDBJ databases">
        <title>Concerted genomic and epigenomic changes stabilize Arabidopsis allopolyploids.</title>
        <authorList>
            <person name="Chen Z."/>
        </authorList>
    </citation>
    <scope>NUCLEOTIDE SEQUENCE [LARGE SCALE GENOMIC DNA]</scope>
    <source>
        <strain evidence="4">As9502</strain>
        <tissue evidence="4">Leaf</tissue>
    </source>
</reference>
<proteinExistence type="predicted"/>
<evidence type="ECO:0000256" key="1">
    <source>
        <dbReference type="SAM" id="MobiDB-lite"/>
    </source>
</evidence>
<gene>
    <name evidence="4" type="ORF">ISN44_Un108g000020</name>
</gene>
<keyword evidence="5" id="KW-1185">Reference proteome</keyword>
<feature type="compositionally biased region" description="Basic and acidic residues" evidence="1">
    <location>
        <begin position="1082"/>
        <end position="1098"/>
    </location>
</feature>
<feature type="domain" description="Arabidopsis retrotransposon Orf1 C-terminal" evidence="2">
    <location>
        <begin position="698"/>
        <end position="814"/>
    </location>
</feature>
<evidence type="ECO:0000313" key="4">
    <source>
        <dbReference type="EMBL" id="KAG7530186.1"/>
    </source>
</evidence>
<dbReference type="PANTHER" id="PTHR33223:SF11">
    <property type="entry name" value="ELEMENT PROTEIN, PUTATIVE-RELATED"/>
    <property type="match status" value="1"/>
</dbReference>
<dbReference type="Pfam" id="PF03078">
    <property type="entry name" value="ATHILA"/>
    <property type="match status" value="2"/>
</dbReference>
<feature type="region of interest" description="Disordered" evidence="1">
    <location>
        <begin position="395"/>
        <end position="416"/>
    </location>
</feature>
<dbReference type="EMBL" id="JAEFBJ010000108">
    <property type="protein sequence ID" value="KAG7530186.1"/>
    <property type="molecule type" value="Genomic_DNA"/>
</dbReference>
<feature type="domain" description="Arabidopsis retrotransposon Orf1 C-terminal" evidence="2">
    <location>
        <begin position="815"/>
        <end position="1006"/>
    </location>
</feature>
<dbReference type="OrthoDB" id="1112103at2759"/>
<dbReference type="InterPro" id="IPR004312">
    <property type="entry name" value="ATHILA_Orf1_C"/>
</dbReference>
<accession>A0A8T1XHJ8</accession>
<evidence type="ECO:0000313" key="5">
    <source>
        <dbReference type="Proteomes" id="UP000694251"/>
    </source>
</evidence>
<organism evidence="4 5">
    <name type="scientific">Arabidopsis suecica</name>
    <name type="common">Swedish thale-cress</name>
    <name type="synonym">Cardaminopsis suecica</name>
    <dbReference type="NCBI Taxonomy" id="45249"/>
    <lineage>
        <taxon>Eukaryota</taxon>
        <taxon>Viridiplantae</taxon>
        <taxon>Streptophyta</taxon>
        <taxon>Embryophyta</taxon>
        <taxon>Tracheophyta</taxon>
        <taxon>Spermatophyta</taxon>
        <taxon>Magnoliopsida</taxon>
        <taxon>eudicotyledons</taxon>
        <taxon>Gunneridae</taxon>
        <taxon>Pentapetalae</taxon>
        <taxon>rosids</taxon>
        <taxon>malvids</taxon>
        <taxon>Brassicales</taxon>
        <taxon>Brassicaceae</taxon>
        <taxon>Camelineae</taxon>
        <taxon>Arabidopsis</taxon>
    </lineage>
</organism>
<dbReference type="PANTHER" id="PTHR33223">
    <property type="entry name" value="CCHC-TYPE DOMAIN-CONTAINING PROTEIN"/>
    <property type="match status" value="1"/>
</dbReference>
<dbReference type="InterPro" id="IPR005162">
    <property type="entry name" value="Retrotrans_gag_dom"/>
</dbReference>
<name>A0A8T1XHJ8_ARASU</name>
<feature type="region of interest" description="Disordered" evidence="1">
    <location>
        <begin position="972"/>
        <end position="993"/>
    </location>
</feature>
<dbReference type="AlphaFoldDB" id="A0A8T1XHJ8"/>
<feature type="compositionally biased region" description="Basic and acidic residues" evidence="1">
    <location>
        <begin position="1033"/>
        <end position="1054"/>
    </location>
</feature>
<comment type="caution">
    <text evidence="4">The sequence shown here is derived from an EMBL/GenBank/DDBJ whole genome shotgun (WGS) entry which is preliminary data.</text>
</comment>
<dbReference type="Proteomes" id="UP000694251">
    <property type="component" value="Unassembled WGS sequence"/>
</dbReference>
<evidence type="ECO:0000259" key="2">
    <source>
        <dbReference type="Pfam" id="PF03078"/>
    </source>
</evidence>
<feature type="region of interest" description="Disordered" evidence="1">
    <location>
        <begin position="1"/>
        <end position="29"/>
    </location>
</feature>